<dbReference type="RefSeq" id="WP_155112235.1">
    <property type="nucleotide sequence ID" value="NZ_WMIB01000008.1"/>
</dbReference>
<name>A0A7X2S4Y4_9BACI</name>
<evidence type="ECO:0008006" key="3">
    <source>
        <dbReference type="Google" id="ProtNLM"/>
    </source>
</evidence>
<dbReference type="Pfam" id="PF17279">
    <property type="entry name" value="DUF5344"/>
    <property type="match status" value="1"/>
</dbReference>
<protein>
    <recommendedName>
        <fullName evidence="3">YwqI/YxiC family protein</fullName>
    </recommendedName>
</protein>
<proteinExistence type="predicted"/>
<comment type="caution">
    <text evidence="1">The sequence shown here is derived from an EMBL/GenBank/DDBJ whole genome shotgun (WGS) entry which is preliminary data.</text>
</comment>
<evidence type="ECO:0000313" key="2">
    <source>
        <dbReference type="Proteomes" id="UP000434639"/>
    </source>
</evidence>
<reference evidence="1 2" key="1">
    <citation type="journal article" date="2017" name="Int. J. Syst. Evol. Microbiol.">
        <title>Bacillus mangrovi sp. nov., isolated from a sediment sample from a mangrove forest.</title>
        <authorList>
            <person name="Gupta V."/>
            <person name="Singh P.K."/>
            <person name="Korpole S."/>
            <person name="Tanuku N.R.S."/>
            <person name="Pinnaka A.K."/>
        </authorList>
    </citation>
    <scope>NUCLEOTIDE SEQUENCE [LARGE SCALE GENOMIC DNA]</scope>
    <source>
        <strain evidence="1 2">KCTC 33872</strain>
    </source>
</reference>
<sequence>MAEIKVAFPAVHEAINQIETASIQLESDIPQEIGKKNQLDIIVELNEINVLLQETLAFYRSLLGKNSRATRDAVNQLNESDQKAAASIGKS</sequence>
<keyword evidence="2" id="KW-1185">Reference proteome</keyword>
<accession>A0A7X2S4Y4</accession>
<organism evidence="1 2">
    <name type="scientific">Metabacillus mangrovi</name>
    <dbReference type="NCBI Taxonomy" id="1491830"/>
    <lineage>
        <taxon>Bacteria</taxon>
        <taxon>Bacillati</taxon>
        <taxon>Bacillota</taxon>
        <taxon>Bacilli</taxon>
        <taxon>Bacillales</taxon>
        <taxon>Bacillaceae</taxon>
        <taxon>Metabacillus</taxon>
    </lineage>
</organism>
<dbReference type="EMBL" id="WMIB01000008">
    <property type="protein sequence ID" value="MTH53702.1"/>
    <property type="molecule type" value="Genomic_DNA"/>
</dbReference>
<gene>
    <name evidence="1" type="ORF">GKZ89_09830</name>
</gene>
<evidence type="ECO:0000313" key="1">
    <source>
        <dbReference type="EMBL" id="MTH53702.1"/>
    </source>
</evidence>
<dbReference type="Proteomes" id="UP000434639">
    <property type="component" value="Unassembled WGS sequence"/>
</dbReference>
<dbReference type="AlphaFoldDB" id="A0A7X2S4Y4"/>
<dbReference type="InterPro" id="IPR046318">
    <property type="entry name" value="DUF5344"/>
</dbReference>